<proteinExistence type="inferred from homology"/>
<keyword evidence="4" id="KW-0808">Transferase</keyword>
<dbReference type="NCBIfam" id="TIGR01313">
    <property type="entry name" value="therm_gnt_kin"/>
    <property type="match status" value="1"/>
</dbReference>
<dbReference type="Pfam" id="PF01202">
    <property type="entry name" value="SKI"/>
    <property type="match status" value="1"/>
</dbReference>
<dbReference type="InterPro" id="IPR027417">
    <property type="entry name" value="P-loop_NTPase"/>
</dbReference>
<dbReference type="InterPro" id="IPR006001">
    <property type="entry name" value="Therm_gnt_kin"/>
</dbReference>
<dbReference type="GO" id="GO:0005737">
    <property type="term" value="C:cytoplasm"/>
    <property type="evidence" value="ECO:0007669"/>
    <property type="project" value="TreeGrafter"/>
</dbReference>
<dbReference type="InterPro" id="IPR031322">
    <property type="entry name" value="Shikimate/glucono_kinase"/>
</dbReference>
<sequence length="179" mass="19742">PSNQAMMESLSPILIVMGVSGCGKTVVGKVLAERLECPFLEGDTFHPAINITKMSSGTPLNDEDRTAWMVALRTTMEKQTGSAVLSCSALKRRHRAYLSEFPRPVVYLHLTGERSLLEERISSRRGHFFDPNLLGSQIEALEPPVEDEEAIALQIDDSVENIVAEALVRLKAYGVYPLS</sequence>
<dbReference type="GO" id="GO:0005975">
    <property type="term" value="P:carbohydrate metabolic process"/>
    <property type="evidence" value="ECO:0007669"/>
    <property type="project" value="InterPro"/>
</dbReference>
<protein>
    <recommendedName>
        <fullName evidence="3">gluconokinase</fullName>
        <ecNumber evidence="3">2.7.1.12</ecNumber>
    </recommendedName>
</protein>
<accession>A0A383EW06</accession>
<organism evidence="9">
    <name type="scientific">marine metagenome</name>
    <dbReference type="NCBI Taxonomy" id="408172"/>
    <lineage>
        <taxon>unclassified sequences</taxon>
        <taxon>metagenomes</taxon>
        <taxon>ecological metagenomes</taxon>
    </lineage>
</organism>
<dbReference type="CDD" id="cd02021">
    <property type="entry name" value="GntK"/>
    <property type="match status" value="1"/>
</dbReference>
<name>A0A383EW06_9ZZZZ</name>
<dbReference type="EMBL" id="UINC01229042">
    <property type="protein sequence ID" value="SVE60603.1"/>
    <property type="molecule type" value="Genomic_DNA"/>
</dbReference>
<comment type="catalytic activity">
    <reaction evidence="8">
        <text>D-gluconate + ATP = 6-phospho-D-gluconate + ADP + H(+)</text>
        <dbReference type="Rhea" id="RHEA:19433"/>
        <dbReference type="ChEBI" id="CHEBI:15378"/>
        <dbReference type="ChEBI" id="CHEBI:18391"/>
        <dbReference type="ChEBI" id="CHEBI:30616"/>
        <dbReference type="ChEBI" id="CHEBI:58759"/>
        <dbReference type="ChEBI" id="CHEBI:456216"/>
        <dbReference type="EC" id="2.7.1.12"/>
    </reaction>
</comment>
<dbReference type="Gene3D" id="3.40.50.300">
    <property type="entry name" value="P-loop containing nucleotide triphosphate hydrolases"/>
    <property type="match status" value="1"/>
</dbReference>
<evidence type="ECO:0000256" key="7">
    <source>
        <dbReference type="ARBA" id="ARBA00022840"/>
    </source>
</evidence>
<keyword evidence="7" id="KW-0067">ATP-binding</keyword>
<feature type="non-terminal residue" evidence="9">
    <location>
        <position position="1"/>
    </location>
</feature>
<dbReference type="PANTHER" id="PTHR43442:SF3">
    <property type="entry name" value="GLUCONOKINASE-RELATED"/>
    <property type="match status" value="1"/>
</dbReference>
<dbReference type="AlphaFoldDB" id="A0A383EW06"/>
<evidence type="ECO:0000256" key="4">
    <source>
        <dbReference type="ARBA" id="ARBA00022679"/>
    </source>
</evidence>
<dbReference type="GO" id="GO:0005524">
    <property type="term" value="F:ATP binding"/>
    <property type="evidence" value="ECO:0007669"/>
    <property type="project" value="UniProtKB-KW"/>
</dbReference>
<keyword evidence="6" id="KW-0418">Kinase</keyword>
<evidence type="ECO:0000256" key="5">
    <source>
        <dbReference type="ARBA" id="ARBA00022741"/>
    </source>
</evidence>
<reference evidence="9" key="1">
    <citation type="submission" date="2018-05" db="EMBL/GenBank/DDBJ databases">
        <authorList>
            <person name="Lanie J.A."/>
            <person name="Ng W.-L."/>
            <person name="Kazmierczak K.M."/>
            <person name="Andrzejewski T.M."/>
            <person name="Davidsen T.M."/>
            <person name="Wayne K.J."/>
            <person name="Tettelin H."/>
            <person name="Glass J.I."/>
            <person name="Rusch D."/>
            <person name="Podicherti R."/>
            <person name="Tsui H.-C.T."/>
            <person name="Winkler M.E."/>
        </authorList>
    </citation>
    <scope>NUCLEOTIDE SEQUENCE</scope>
</reference>
<dbReference type="GO" id="GO:0046316">
    <property type="term" value="F:gluconokinase activity"/>
    <property type="evidence" value="ECO:0007669"/>
    <property type="project" value="UniProtKB-EC"/>
</dbReference>
<evidence type="ECO:0000256" key="3">
    <source>
        <dbReference type="ARBA" id="ARBA00012054"/>
    </source>
</evidence>
<evidence type="ECO:0000313" key="9">
    <source>
        <dbReference type="EMBL" id="SVE60603.1"/>
    </source>
</evidence>
<dbReference type="EC" id="2.7.1.12" evidence="3"/>
<dbReference type="SUPFAM" id="SSF52540">
    <property type="entry name" value="P-loop containing nucleoside triphosphate hydrolases"/>
    <property type="match status" value="1"/>
</dbReference>
<evidence type="ECO:0000256" key="8">
    <source>
        <dbReference type="ARBA" id="ARBA00048090"/>
    </source>
</evidence>
<evidence type="ECO:0000256" key="6">
    <source>
        <dbReference type="ARBA" id="ARBA00022777"/>
    </source>
</evidence>
<gene>
    <name evidence="9" type="ORF">METZ01_LOCUS513457</name>
</gene>
<comment type="pathway">
    <text evidence="1">Carbohydrate acid metabolism.</text>
</comment>
<evidence type="ECO:0000256" key="2">
    <source>
        <dbReference type="ARBA" id="ARBA00008420"/>
    </source>
</evidence>
<keyword evidence="5" id="KW-0547">Nucleotide-binding</keyword>
<evidence type="ECO:0000256" key="1">
    <source>
        <dbReference type="ARBA" id="ARBA00004761"/>
    </source>
</evidence>
<comment type="similarity">
    <text evidence="2">Belongs to the gluconokinase GntK/GntV family.</text>
</comment>
<dbReference type="PANTHER" id="PTHR43442">
    <property type="entry name" value="GLUCONOKINASE-RELATED"/>
    <property type="match status" value="1"/>
</dbReference>